<accession>A0ABQ1JT99</accession>
<evidence type="ECO:0000313" key="7">
    <source>
        <dbReference type="EMBL" id="GGB75852.1"/>
    </source>
</evidence>
<protein>
    <recommendedName>
        <fullName evidence="2 5">Basal-body rod modification protein FlgD</fullName>
    </recommendedName>
</protein>
<dbReference type="Pfam" id="PF03963">
    <property type="entry name" value="FlgD"/>
    <property type="match status" value="1"/>
</dbReference>
<comment type="similarity">
    <text evidence="1 5">Belongs to the FlgD family.</text>
</comment>
<dbReference type="RefSeq" id="WP_084391730.1">
    <property type="nucleotide sequence ID" value="NZ_BMKF01000002.1"/>
</dbReference>
<evidence type="ECO:0000256" key="5">
    <source>
        <dbReference type="RuleBase" id="RU362076"/>
    </source>
</evidence>
<comment type="caution">
    <text evidence="7">The sequence shown here is derived from an EMBL/GenBank/DDBJ whole genome shotgun (WGS) entry which is preliminary data.</text>
</comment>
<evidence type="ECO:0000256" key="6">
    <source>
        <dbReference type="SAM" id="MobiDB-lite"/>
    </source>
</evidence>
<evidence type="ECO:0000256" key="2">
    <source>
        <dbReference type="ARBA" id="ARBA00016013"/>
    </source>
</evidence>
<evidence type="ECO:0000256" key="3">
    <source>
        <dbReference type="ARBA" id="ARBA00022795"/>
    </source>
</evidence>
<organism evidence="7 8">
    <name type="scientific">Henriciella pelagia</name>
    <dbReference type="NCBI Taxonomy" id="1977912"/>
    <lineage>
        <taxon>Bacteria</taxon>
        <taxon>Pseudomonadati</taxon>
        <taxon>Pseudomonadota</taxon>
        <taxon>Alphaproteobacteria</taxon>
        <taxon>Hyphomonadales</taxon>
        <taxon>Hyphomonadaceae</taxon>
        <taxon>Henriciella</taxon>
    </lineage>
</organism>
<dbReference type="Gene3D" id="2.30.30.910">
    <property type="match status" value="1"/>
</dbReference>
<keyword evidence="3 5" id="KW-1005">Bacterial flagellum biogenesis</keyword>
<dbReference type="Proteomes" id="UP000628854">
    <property type="component" value="Unassembled WGS sequence"/>
</dbReference>
<name>A0ABQ1JT99_9PROT</name>
<evidence type="ECO:0000313" key="8">
    <source>
        <dbReference type="Proteomes" id="UP000628854"/>
    </source>
</evidence>
<dbReference type="Gene3D" id="2.60.40.4070">
    <property type="match status" value="1"/>
</dbReference>
<gene>
    <name evidence="7" type="primary">flgD</name>
    <name evidence="7" type="ORF">GCM10011503_25730</name>
</gene>
<evidence type="ECO:0000256" key="4">
    <source>
        <dbReference type="ARBA" id="ARBA00024746"/>
    </source>
</evidence>
<dbReference type="InterPro" id="IPR005648">
    <property type="entry name" value="FlgD"/>
</dbReference>
<dbReference type="EMBL" id="BMKF01000002">
    <property type="protein sequence ID" value="GGB75852.1"/>
    <property type="molecule type" value="Genomic_DNA"/>
</dbReference>
<reference evidence="8" key="1">
    <citation type="journal article" date="2019" name="Int. J. Syst. Evol. Microbiol.">
        <title>The Global Catalogue of Microorganisms (GCM) 10K type strain sequencing project: providing services to taxonomists for standard genome sequencing and annotation.</title>
        <authorList>
            <consortium name="The Broad Institute Genomics Platform"/>
            <consortium name="The Broad Institute Genome Sequencing Center for Infectious Disease"/>
            <person name="Wu L."/>
            <person name="Ma J."/>
        </authorList>
    </citation>
    <scope>NUCLEOTIDE SEQUENCE [LARGE SCALE GENOMIC DNA]</scope>
    <source>
        <strain evidence="8">CGMCC 1.15928</strain>
    </source>
</reference>
<sequence>MSTVTSATNTQTNTTAQQQTAQLSQPQMGEEFDNFLKLLTAQLRNQDPLSPLDSTQFVEQLATFSSLEQQVRGNASLESMASMIGDIHAMFASEWIGKSVTVESSWVPYSGQSVDFMVNAPDAADKAILNIKDSAGETIWTKALDLSDETHSWNGQTLSGVEAQTDQIFEFGIDLYSGTNFLGTAAPQVKTTVTNVANENGTMRVGTSSNLSASVDKVSKIDDE</sequence>
<proteinExistence type="inferred from homology"/>
<evidence type="ECO:0000256" key="1">
    <source>
        <dbReference type="ARBA" id="ARBA00010577"/>
    </source>
</evidence>
<feature type="region of interest" description="Disordered" evidence="6">
    <location>
        <begin position="1"/>
        <end position="24"/>
    </location>
</feature>
<comment type="function">
    <text evidence="4 5">Required for flagellar hook formation. May act as a scaffolding protein.</text>
</comment>
<keyword evidence="8" id="KW-1185">Reference proteome</keyword>